<evidence type="ECO:0000313" key="4">
    <source>
        <dbReference type="Proteomes" id="UP000197097"/>
    </source>
</evidence>
<comment type="caution">
    <text evidence="3">The sequence shown here is derived from an EMBL/GenBank/DDBJ whole genome shotgun (WGS) entry which is preliminary data.</text>
</comment>
<dbReference type="PANTHER" id="PTHR35601:SF1">
    <property type="entry name" value="TOXIN RELE"/>
    <property type="match status" value="1"/>
</dbReference>
<dbReference type="SUPFAM" id="SSF143011">
    <property type="entry name" value="RelE-like"/>
    <property type="match status" value="1"/>
</dbReference>
<organism evidence="3 4">
    <name type="scientific">Sphingopyxis witflariensis</name>
    <dbReference type="NCBI Taxonomy" id="173675"/>
    <lineage>
        <taxon>Bacteria</taxon>
        <taxon>Pseudomonadati</taxon>
        <taxon>Pseudomonadota</taxon>
        <taxon>Alphaproteobacteria</taxon>
        <taxon>Sphingomonadales</taxon>
        <taxon>Sphingomonadaceae</taxon>
        <taxon>Sphingopyxis</taxon>
    </lineage>
</organism>
<dbReference type="EMBL" id="NISJ01000002">
    <property type="protein sequence ID" value="OWR00176.1"/>
    <property type="molecule type" value="Genomic_DNA"/>
</dbReference>
<dbReference type="AlphaFoldDB" id="A0A246K3I2"/>
<dbReference type="PANTHER" id="PTHR35601">
    <property type="entry name" value="TOXIN RELE"/>
    <property type="match status" value="1"/>
</dbReference>
<evidence type="ECO:0000313" key="3">
    <source>
        <dbReference type="EMBL" id="OWR00176.1"/>
    </source>
</evidence>
<protein>
    <submittedName>
        <fullName evidence="3">Type II toxin-antitoxin system mRNA interferase toxin, RelE/StbE family</fullName>
    </submittedName>
</protein>
<dbReference type="InterPro" id="IPR007712">
    <property type="entry name" value="RelE/ParE_toxin"/>
</dbReference>
<sequence>MTYNLRFRAEAKKEWDALGATIRAQFKKKLAERLENPHVPADKLHGSTNRYKIKLRSVGYRLVYEVRDAELVVSVVAVGKRERNAVYRDAAKRQ</sequence>
<name>A0A246K3I2_9SPHN</name>
<dbReference type="Gene3D" id="3.30.2310.20">
    <property type="entry name" value="RelE-like"/>
    <property type="match status" value="1"/>
</dbReference>
<accession>A0A246K3I2</accession>
<gene>
    <name evidence="3" type="ORF">CDQ91_05235</name>
</gene>
<keyword evidence="2" id="KW-1277">Toxin-antitoxin system</keyword>
<dbReference type="NCBIfam" id="TIGR02385">
    <property type="entry name" value="RelE_StbE"/>
    <property type="match status" value="1"/>
</dbReference>
<dbReference type="Pfam" id="PF05016">
    <property type="entry name" value="ParE_toxin"/>
    <property type="match status" value="1"/>
</dbReference>
<dbReference type="OrthoDB" id="9801234at2"/>
<evidence type="ECO:0000256" key="2">
    <source>
        <dbReference type="ARBA" id="ARBA00022649"/>
    </source>
</evidence>
<dbReference type="InterPro" id="IPR035093">
    <property type="entry name" value="RelE/ParE_toxin_dom_sf"/>
</dbReference>
<reference evidence="3 4" key="1">
    <citation type="journal article" date="2002" name="Int. J. Syst. Evol. Microbiol.">
        <title>Sphingopyxis witflariensis sp. nov., isolated from activated sludge.</title>
        <authorList>
            <person name="Kampfer P."/>
            <person name="Witzenberger R."/>
            <person name="Denner E.B."/>
            <person name="Busse H.J."/>
            <person name="Neef A."/>
        </authorList>
    </citation>
    <scope>NUCLEOTIDE SEQUENCE [LARGE SCALE GENOMIC DNA]</scope>
    <source>
        <strain evidence="3 4">DSM 14551</strain>
    </source>
</reference>
<dbReference type="Proteomes" id="UP000197097">
    <property type="component" value="Unassembled WGS sequence"/>
</dbReference>
<comment type="similarity">
    <text evidence="1">Belongs to the RelE toxin family.</text>
</comment>
<dbReference type="RefSeq" id="WP_088471664.1">
    <property type="nucleotide sequence ID" value="NZ_NISJ01000002.1"/>
</dbReference>
<evidence type="ECO:0000256" key="1">
    <source>
        <dbReference type="ARBA" id="ARBA00006226"/>
    </source>
</evidence>
<proteinExistence type="inferred from homology"/>
<keyword evidence="4" id="KW-1185">Reference proteome</keyword>